<evidence type="ECO:0000313" key="2">
    <source>
        <dbReference type="EMBL" id="QHS81837.1"/>
    </source>
</evidence>
<name>A0A6C0APT3_9ZZZZ</name>
<dbReference type="EMBL" id="MN740760">
    <property type="protein sequence ID" value="QHS81837.1"/>
    <property type="molecule type" value="Genomic_DNA"/>
</dbReference>
<reference evidence="2" key="1">
    <citation type="journal article" date="2020" name="Nature">
        <title>Giant virus diversity and host interactions through global metagenomics.</title>
        <authorList>
            <person name="Schulz F."/>
            <person name="Roux S."/>
            <person name="Paez-Espino D."/>
            <person name="Jungbluth S."/>
            <person name="Walsh D.A."/>
            <person name="Denef V.J."/>
            <person name="McMahon K.D."/>
            <person name="Konstantinidis K.T."/>
            <person name="Eloe-Fadrosh E.A."/>
            <person name="Kyrpides N.C."/>
            <person name="Woyke T."/>
        </authorList>
    </citation>
    <scope>NUCLEOTIDE SEQUENCE</scope>
    <source>
        <strain evidence="2">GVMAG-S-1101164-72</strain>
    </source>
</reference>
<accession>A0A6C0APT3</accession>
<sequence length="257" mass="29764">MSVAIVPDYISSPTRVYIQVGSSPKLYATLYNNDNELLIVSEDETRRWNHLFHLFNSYKAHHATEEDRRRMDRFMRNADQRCEKFILDSVFLRDCDLTLSELMECEDRAEEQVVTFVSKPMDLDNTFENNFSGPPPAATATCVVPPPPCDNDNDNDYEAEDESEYEEEEEEDDEDEEFDDESEDELGDNETEDELEEDEEDGDYEPFVHPSLVKGAVAGLVALSKSEPRPSLDLDMVNYRLEQLERRLQELVDRLPN</sequence>
<protein>
    <submittedName>
        <fullName evidence="2">Uncharacterized protein</fullName>
    </submittedName>
</protein>
<proteinExistence type="predicted"/>
<dbReference type="AlphaFoldDB" id="A0A6C0APT3"/>
<evidence type="ECO:0000256" key="1">
    <source>
        <dbReference type="SAM" id="MobiDB-lite"/>
    </source>
</evidence>
<feature type="region of interest" description="Disordered" evidence="1">
    <location>
        <begin position="126"/>
        <end position="210"/>
    </location>
</feature>
<feature type="compositionally biased region" description="Acidic residues" evidence="1">
    <location>
        <begin position="151"/>
        <end position="204"/>
    </location>
</feature>
<organism evidence="2">
    <name type="scientific">viral metagenome</name>
    <dbReference type="NCBI Taxonomy" id="1070528"/>
    <lineage>
        <taxon>unclassified sequences</taxon>
        <taxon>metagenomes</taxon>
        <taxon>organismal metagenomes</taxon>
    </lineage>
</organism>